<proteinExistence type="predicted"/>
<organism evidence="2 3">
    <name type="scientific">Microbacterium suwonense</name>
    <dbReference type="NCBI Taxonomy" id="683047"/>
    <lineage>
        <taxon>Bacteria</taxon>
        <taxon>Bacillati</taxon>
        <taxon>Actinomycetota</taxon>
        <taxon>Actinomycetes</taxon>
        <taxon>Micrococcales</taxon>
        <taxon>Microbacteriaceae</taxon>
        <taxon>Microbacterium</taxon>
    </lineage>
</organism>
<dbReference type="Proteomes" id="UP001321543">
    <property type="component" value="Chromosome"/>
</dbReference>
<name>A0ABN6X4P7_9MICO</name>
<protein>
    <recommendedName>
        <fullName evidence="4">Potassium transporter Trk</fullName>
    </recommendedName>
</protein>
<evidence type="ECO:0008006" key="4">
    <source>
        <dbReference type="Google" id="ProtNLM"/>
    </source>
</evidence>
<sequence>MPRNAEPQTIEARVRPVPRFGVFLGLGAVLGVILAGILTAVGSYEKSAVVDVVYPPGQVFGFALLWTVPIGIALGGVVALILERTARRHSRVVRVEHERITEADD</sequence>
<evidence type="ECO:0000313" key="2">
    <source>
        <dbReference type="EMBL" id="BDZ39679.1"/>
    </source>
</evidence>
<keyword evidence="1" id="KW-1133">Transmembrane helix</keyword>
<gene>
    <name evidence="2" type="ORF">GCM10025863_22930</name>
</gene>
<evidence type="ECO:0000256" key="1">
    <source>
        <dbReference type="SAM" id="Phobius"/>
    </source>
</evidence>
<dbReference type="RefSeq" id="WP_286299972.1">
    <property type="nucleotide sequence ID" value="NZ_AP027728.1"/>
</dbReference>
<keyword evidence="1" id="KW-0472">Membrane</keyword>
<feature type="transmembrane region" description="Helical" evidence="1">
    <location>
        <begin position="60"/>
        <end position="82"/>
    </location>
</feature>
<keyword evidence="3" id="KW-1185">Reference proteome</keyword>
<feature type="transmembrane region" description="Helical" evidence="1">
    <location>
        <begin position="20"/>
        <end position="40"/>
    </location>
</feature>
<accession>A0ABN6X4P7</accession>
<evidence type="ECO:0000313" key="3">
    <source>
        <dbReference type="Proteomes" id="UP001321543"/>
    </source>
</evidence>
<dbReference type="EMBL" id="AP027728">
    <property type="protein sequence ID" value="BDZ39679.1"/>
    <property type="molecule type" value="Genomic_DNA"/>
</dbReference>
<reference evidence="3" key="1">
    <citation type="journal article" date="2019" name="Int. J. Syst. Evol. Microbiol.">
        <title>The Global Catalogue of Microorganisms (GCM) 10K type strain sequencing project: providing services to taxonomists for standard genome sequencing and annotation.</title>
        <authorList>
            <consortium name="The Broad Institute Genomics Platform"/>
            <consortium name="The Broad Institute Genome Sequencing Center for Infectious Disease"/>
            <person name="Wu L."/>
            <person name="Ma J."/>
        </authorList>
    </citation>
    <scope>NUCLEOTIDE SEQUENCE [LARGE SCALE GENOMIC DNA]</scope>
    <source>
        <strain evidence="3">NBRC 106310</strain>
    </source>
</reference>
<keyword evidence="1" id="KW-0812">Transmembrane</keyword>